<feature type="transmembrane region" description="Helical" evidence="1">
    <location>
        <begin position="79"/>
        <end position="98"/>
    </location>
</feature>
<evidence type="ECO:0000256" key="1">
    <source>
        <dbReference type="SAM" id="Phobius"/>
    </source>
</evidence>
<protein>
    <submittedName>
        <fullName evidence="2">Uncharacterized protein</fullName>
    </submittedName>
</protein>
<keyword evidence="1" id="KW-0472">Membrane</keyword>
<organism evidence="2">
    <name type="scientific">Arcobacter sp. AZ-2023</name>
    <dbReference type="NCBI Taxonomy" id="3074453"/>
    <lineage>
        <taxon>Bacteria</taxon>
        <taxon>Pseudomonadati</taxon>
        <taxon>Campylobacterota</taxon>
        <taxon>Epsilonproteobacteria</taxon>
        <taxon>Campylobacterales</taxon>
        <taxon>Arcobacteraceae</taxon>
        <taxon>Arcobacter</taxon>
    </lineage>
</organism>
<accession>A0AA96IGT9</accession>
<evidence type="ECO:0000313" key="2">
    <source>
        <dbReference type="EMBL" id="WNL30691.1"/>
    </source>
</evidence>
<feature type="transmembrane region" description="Helical" evidence="1">
    <location>
        <begin position="110"/>
        <end position="131"/>
    </location>
</feature>
<gene>
    <name evidence="2" type="ORF">RMQ68_04710</name>
</gene>
<keyword evidence="1" id="KW-1133">Transmembrane helix</keyword>
<dbReference type="AlphaFoldDB" id="A0AA96IGT9"/>
<sequence length="217" mass="25490">MSKQNTFTQTGANSQQIQNQTNNFQNLKNDTTQNFQGANISNLTNIFNNNSGKKLPKNIVKKEIKVKENFVNRIDKNKLFRILIGASIILPFVPIFMIDGNDIEDIFNNYIYAYIFFFIAFSILMFPFYYVPNLFARTGIMKINDDNLFFKFGKRKEEIPFSNLRYKQDIIEQTSIGYNIIIRTIDDKEISFSVYSEQSKNDVKETLENIYWNNNLK</sequence>
<dbReference type="EMBL" id="CP134854">
    <property type="protein sequence ID" value="WNL30691.1"/>
    <property type="molecule type" value="Genomic_DNA"/>
</dbReference>
<proteinExistence type="predicted"/>
<name>A0AA96IGT9_9BACT</name>
<reference evidence="2" key="1">
    <citation type="submission" date="2023-09" db="EMBL/GenBank/DDBJ databases">
        <title>Arcobacter tbilisiensis sp. nov. isolated from chicken meat in Tbilisi, Georgia.</title>
        <authorList>
            <person name="Matthias R."/>
            <person name="Zautner A.E."/>
        </authorList>
    </citation>
    <scope>NUCLEOTIDE SEQUENCE</scope>
    <source>
        <strain evidence="2">LEO 52</strain>
    </source>
</reference>
<keyword evidence="1" id="KW-0812">Transmembrane</keyword>